<name>A0A2P5FKE8_TREOI</name>
<protein>
    <submittedName>
        <fullName evidence="1">Uncharacterized protein</fullName>
    </submittedName>
</protein>
<dbReference type="Proteomes" id="UP000237000">
    <property type="component" value="Unassembled WGS sequence"/>
</dbReference>
<sequence>MQLSFLAYNNDIESAPFYMISFIMTQKKKKNIHSFSLYGQERHSKTLSEKRKKEHDDIQAIVELMAPVQLESRGILLIKCKQWSHKLTPEAFPTSGASPLPM</sequence>
<organism evidence="1 2">
    <name type="scientific">Trema orientale</name>
    <name type="common">Charcoal tree</name>
    <name type="synonym">Celtis orientalis</name>
    <dbReference type="NCBI Taxonomy" id="63057"/>
    <lineage>
        <taxon>Eukaryota</taxon>
        <taxon>Viridiplantae</taxon>
        <taxon>Streptophyta</taxon>
        <taxon>Embryophyta</taxon>
        <taxon>Tracheophyta</taxon>
        <taxon>Spermatophyta</taxon>
        <taxon>Magnoliopsida</taxon>
        <taxon>eudicotyledons</taxon>
        <taxon>Gunneridae</taxon>
        <taxon>Pentapetalae</taxon>
        <taxon>rosids</taxon>
        <taxon>fabids</taxon>
        <taxon>Rosales</taxon>
        <taxon>Cannabaceae</taxon>
        <taxon>Trema</taxon>
    </lineage>
</organism>
<proteinExistence type="predicted"/>
<accession>A0A2P5FKE8</accession>
<comment type="caution">
    <text evidence="1">The sequence shown here is derived from an EMBL/GenBank/DDBJ whole genome shotgun (WGS) entry which is preliminary data.</text>
</comment>
<gene>
    <name evidence="1" type="ORF">TorRG33x02_058360</name>
</gene>
<evidence type="ECO:0000313" key="2">
    <source>
        <dbReference type="Proteomes" id="UP000237000"/>
    </source>
</evidence>
<evidence type="ECO:0000313" key="1">
    <source>
        <dbReference type="EMBL" id="PON98261.1"/>
    </source>
</evidence>
<dbReference type="AlphaFoldDB" id="A0A2P5FKE8"/>
<dbReference type="OrthoDB" id="10311129at2759"/>
<dbReference type="EMBL" id="JXTC01000025">
    <property type="protein sequence ID" value="PON98261.1"/>
    <property type="molecule type" value="Genomic_DNA"/>
</dbReference>
<reference evidence="2" key="1">
    <citation type="submission" date="2016-06" db="EMBL/GenBank/DDBJ databases">
        <title>Parallel loss of symbiosis genes in relatives of nitrogen-fixing non-legume Parasponia.</title>
        <authorList>
            <person name="Van Velzen R."/>
            <person name="Holmer R."/>
            <person name="Bu F."/>
            <person name="Rutten L."/>
            <person name="Van Zeijl A."/>
            <person name="Liu W."/>
            <person name="Santuari L."/>
            <person name="Cao Q."/>
            <person name="Sharma T."/>
            <person name="Shen D."/>
            <person name="Roswanjaya Y."/>
            <person name="Wardhani T."/>
            <person name="Kalhor M.S."/>
            <person name="Jansen J."/>
            <person name="Van den Hoogen J."/>
            <person name="Gungor B."/>
            <person name="Hartog M."/>
            <person name="Hontelez J."/>
            <person name="Verver J."/>
            <person name="Yang W.-C."/>
            <person name="Schijlen E."/>
            <person name="Repin R."/>
            <person name="Schilthuizen M."/>
            <person name="Schranz E."/>
            <person name="Heidstra R."/>
            <person name="Miyata K."/>
            <person name="Fedorova E."/>
            <person name="Kohlen W."/>
            <person name="Bisseling T."/>
            <person name="Smit S."/>
            <person name="Geurts R."/>
        </authorList>
    </citation>
    <scope>NUCLEOTIDE SEQUENCE [LARGE SCALE GENOMIC DNA]</scope>
    <source>
        <strain evidence="2">cv. RG33-2</strain>
    </source>
</reference>
<dbReference type="InParanoid" id="A0A2P5FKE8"/>
<keyword evidence="2" id="KW-1185">Reference proteome</keyword>